<evidence type="ECO:0000313" key="3">
    <source>
        <dbReference type="Proteomes" id="UP000632849"/>
    </source>
</evidence>
<name>A0A919EHC6_STRFL</name>
<dbReference type="EMBL" id="BNBE01000001">
    <property type="protein sequence ID" value="GHF78529.1"/>
    <property type="molecule type" value="Genomic_DNA"/>
</dbReference>
<evidence type="ECO:0000256" key="1">
    <source>
        <dbReference type="SAM" id="MobiDB-lite"/>
    </source>
</evidence>
<reference evidence="2" key="1">
    <citation type="journal article" date="2014" name="Int. J. Syst. Evol. Microbiol.">
        <title>Complete genome sequence of Corynebacterium casei LMG S-19264T (=DSM 44701T), isolated from a smear-ripened cheese.</title>
        <authorList>
            <consortium name="US DOE Joint Genome Institute (JGI-PGF)"/>
            <person name="Walter F."/>
            <person name="Albersmeier A."/>
            <person name="Kalinowski J."/>
            <person name="Ruckert C."/>
        </authorList>
    </citation>
    <scope>NUCLEOTIDE SEQUENCE</scope>
    <source>
        <strain evidence="2">JCM 4122</strain>
    </source>
</reference>
<evidence type="ECO:0000313" key="2">
    <source>
        <dbReference type="EMBL" id="GHF78529.1"/>
    </source>
</evidence>
<gene>
    <name evidence="2" type="ORF">GCM10017667_02410</name>
</gene>
<sequence>MRAPTARTHEPGPGALPSPGGPPRRPDGEGPGHRIPNEQRNDDERLGRMNTDIREHDTAGTERMVHVRAALLAGEEEEAPDLHIFRGLD</sequence>
<feature type="compositionally biased region" description="Pro residues" evidence="1">
    <location>
        <begin position="14"/>
        <end position="23"/>
    </location>
</feature>
<proteinExistence type="predicted"/>
<keyword evidence="3" id="KW-1185">Reference proteome</keyword>
<protein>
    <submittedName>
        <fullName evidence="2">Uncharacterized protein</fullName>
    </submittedName>
</protein>
<dbReference type="Proteomes" id="UP000632849">
    <property type="component" value="Unassembled WGS sequence"/>
</dbReference>
<organism evidence="2 3">
    <name type="scientific">Streptomyces filamentosus</name>
    <name type="common">Streptomyces roseosporus</name>
    <dbReference type="NCBI Taxonomy" id="67294"/>
    <lineage>
        <taxon>Bacteria</taxon>
        <taxon>Bacillati</taxon>
        <taxon>Actinomycetota</taxon>
        <taxon>Actinomycetes</taxon>
        <taxon>Kitasatosporales</taxon>
        <taxon>Streptomycetaceae</taxon>
        <taxon>Streptomyces</taxon>
    </lineage>
</organism>
<accession>A0A919EHC6</accession>
<comment type="caution">
    <text evidence="2">The sequence shown here is derived from an EMBL/GenBank/DDBJ whole genome shotgun (WGS) entry which is preliminary data.</text>
</comment>
<feature type="compositionally biased region" description="Basic and acidic residues" evidence="1">
    <location>
        <begin position="24"/>
        <end position="60"/>
    </location>
</feature>
<feature type="region of interest" description="Disordered" evidence="1">
    <location>
        <begin position="1"/>
        <end position="60"/>
    </location>
</feature>
<reference evidence="2" key="2">
    <citation type="submission" date="2020-09" db="EMBL/GenBank/DDBJ databases">
        <authorList>
            <person name="Sun Q."/>
            <person name="Ohkuma M."/>
        </authorList>
    </citation>
    <scope>NUCLEOTIDE SEQUENCE</scope>
    <source>
        <strain evidence="2">JCM 4122</strain>
    </source>
</reference>
<dbReference type="AlphaFoldDB" id="A0A919EHC6"/>